<evidence type="ECO:0000256" key="1">
    <source>
        <dbReference type="SAM" id="Phobius"/>
    </source>
</evidence>
<dbReference type="RefSeq" id="WP_201632471.1">
    <property type="nucleotide sequence ID" value="NZ_JAEQNB010000001.1"/>
</dbReference>
<accession>A0ABS1J7S3</accession>
<dbReference type="Proteomes" id="UP000602284">
    <property type="component" value="Unassembled WGS sequence"/>
</dbReference>
<protein>
    <submittedName>
        <fullName evidence="2">Uncharacterized protein</fullName>
    </submittedName>
</protein>
<feature type="transmembrane region" description="Helical" evidence="1">
    <location>
        <begin position="12"/>
        <end position="32"/>
    </location>
</feature>
<keyword evidence="1" id="KW-0472">Membrane</keyword>
<keyword evidence="1" id="KW-1133">Transmembrane helix</keyword>
<gene>
    <name evidence="2" type="ORF">JJB07_06585</name>
</gene>
<sequence>MEQKKKMQSSTKWIIASVIIILTIIYGVYGYTPFYSQVEYVKGPSQTQHDLSKLPNLTFEEPKTDAATPVRGPVEYLKTGLQGKKYTKIEAEYQLLTDTKPGTIEPDALQKNPNLAFGVKQVPAYIISFSGDDFTAQEGTNHHEIVYVVDANSGEKMYEFSYR</sequence>
<organism evidence="2 3">
    <name type="scientific">Tumebacillus amylolyticus</name>
    <dbReference type="NCBI Taxonomy" id="2801339"/>
    <lineage>
        <taxon>Bacteria</taxon>
        <taxon>Bacillati</taxon>
        <taxon>Bacillota</taxon>
        <taxon>Bacilli</taxon>
        <taxon>Bacillales</taxon>
        <taxon>Alicyclobacillaceae</taxon>
        <taxon>Tumebacillus</taxon>
    </lineage>
</organism>
<reference evidence="2 3" key="1">
    <citation type="submission" date="2021-01" db="EMBL/GenBank/DDBJ databases">
        <title>Tumebacillus sp. strain ITR2 16S ribosomal RNA gene Genome sequencing and assembly.</title>
        <authorList>
            <person name="Kang M."/>
        </authorList>
    </citation>
    <scope>NUCLEOTIDE SEQUENCE [LARGE SCALE GENOMIC DNA]</scope>
    <source>
        <strain evidence="2 3">ITR2</strain>
    </source>
</reference>
<keyword evidence="3" id="KW-1185">Reference proteome</keyword>
<dbReference type="EMBL" id="JAEQNB010000001">
    <property type="protein sequence ID" value="MBL0386320.1"/>
    <property type="molecule type" value="Genomic_DNA"/>
</dbReference>
<comment type="caution">
    <text evidence="2">The sequence shown here is derived from an EMBL/GenBank/DDBJ whole genome shotgun (WGS) entry which is preliminary data.</text>
</comment>
<name>A0ABS1J7S3_9BACL</name>
<evidence type="ECO:0000313" key="3">
    <source>
        <dbReference type="Proteomes" id="UP000602284"/>
    </source>
</evidence>
<evidence type="ECO:0000313" key="2">
    <source>
        <dbReference type="EMBL" id="MBL0386320.1"/>
    </source>
</evidence>
<keyword evidence="1" id="KW-0812">Transmembrane</keyword>
<proteinExistence type="predicted"/>